<dbReference type="EMBL" id="FMIK01000051">
    <property type="protein sequence ID" value="SCM03809.1"/>
    <property type="molecule type" value="Genomic_DNA"/>
</dbReference>
<gene>
    <name evidence="1" type="ORF">BCB44BAC_03888</name>
</gene>
<organism evidence="1 2">
    <name type="scientific">Bacillus cytotoxicus</name>
    <dbReference type="NCBI Taxonomy" id="580165"/>
    <lineage>
        <taxon>Bacteria</taxon>
        <taxon>Bacillati</taxon>
        <taxon>Bacillota</taxon>
        <taxon>Bacilli</taxon>
        <taxon>Bacillales</taxon>
        <taxon>Bacillaceae</taxon>
        <taxon>Bacillus</taxon>
        <taxon>Bacillus cereus group</taxon>
    </lineage>
</organism>
<accession>A0AAX2CLQ6</accession>
<evidence type="ECO:0000313" key="1">
    <source>
        <dbReference type="EMBL" id="SCM03809.1"/>
    </source>
</evidence>
<proteinExistence type="predicted"/>
<reference evidence="1 2" key="1">
    <citation type="submission" date="2016-08" db="EMBL/GenBank/DDBJ databases">
        <authorList>
            <person name="Loux V."/>
            <person name="Rue O."/>
        </authorList>
    </citation>
    <scope>NUCLEOTIDE SEQUENCE [LARGE SCALE GENOMIC DNA]</scope>
    <source>
        <strain evidence="1 2">AFSSA_08CEB44bac</strain>
    </source>
</reference>
<name>A0AAX2CLQ6_9BACI</name>
<comment type="caution">
    <text evidence="1">The sequence shown here is derived from an EMBL/GenBank/DDBJ whole genome shotgun (WGS) entry which is preliminary data.</text>
</comment>
<protein>
    <submittedName>
        <fullName evidence="1">Uncharacterized protein</fullName>
    </submittedName>
</protein>
<dbReference type="Proteomes" id="UP000242164">
    <property type="component" value="Unassembled WGS sequence"/>
</dbReference>
<sequence length="14" mass="1666">MEDEEKKLGFVEVL</sequence>
<evidence type="ECO:0000313" key="2">
    <source>
        <dbReference type="Proteomes" id="UP000242164"/>
    </source>
</evidence>